<sequence length="916" mass="104154">MPPSQLKRLRSSLREQGVVGPQKSKKQKKQGSSNGALKDSRIQRNAALQGIREQFNPFEVKAPSRSKYEFASNKTIGGKVEKGTGSRPGVTKSLGEENRRKTLLVEMHRRKKVGGIMDRRFGENDPTMTPEEKALERFVKDKQRGSKKGSLFDLEDAEDDEQLTHFGESLSFDKPGRPDDSNEADLGLSDDDRPNGDTEGRPRKRRRLSDTDPSDEDSMEAHDIRLERPKTKKEVMEEVIAKSKLHKYERQQAKEDDDDLRAELDKGLPDLFALIRGNPRPPQPSAAQPARIAGMNPDRMALLNGKDRSQADKEYDERLRQMAMDQRAKPTVRTLTDEEKLQQEAQMLKELEEKRLRRMRGGTDENESDSKEIIGEIPGERSIDQNEENTFGLGSGLLGQHQNRHFDVEDEDEFVIENDLVASGSDVDLSDEHGLDASKSESSDDSDEQEFVQGLLSKADAGREGLSFPKARNGVPKVNGVADDLAYTYNCPLNHGEFLTITESIAIQDLPTVVQRIRALYHPKLASENKNKLGRFATVLVDHVSHLACQPDHPPFVVLEALIRHIHSLTKTFPEEIGRAFRTHLRSFDENRPTAPNPGNLIILTAISSIFPTSDHFHQVATPAMLCMTRYLGQKVPQSLSDLAVGTYVSTLCLQYQRLSKRYVPEVVNYVLNAVWALCPVKPKHPPGLSPHHSPPDSLRIRTLPDSVEERRQLSFWDIIHASQATEANNQRVKVALLETQIALMETMAELWANKSAFCEIFAIIYSTLRFLQKSGKLYDKTLEEVRTVAEKVHEHLLRSLSARQPLRLHNHRPLAIKTSIPKFEESYNPDKHYDPDRDRAEMSKLKAEHKRERKGALRELRKDANFIARESLREKKERDGAYEKKYKRLVAEIQGEEGRESKNYDREKRMRKGRK</sequence>
<comment type="function">
    <text evidence="6">Involved in nucleolar processing of pre-18S ribosomal RNA. Has a role in the nuclear export of 40S pre-ribosomal subunit to the cytoplasm.</text>
</comment>
<evidence type="ECO:0000256" key="4">
    <source>
        <dbReference type="ARBA" id="ARBA00022552"/>
    </source>
</evidence>
<feature type="region of interest" description="Disordered" evidence="7">
    <location>
        <begin position="275"/>
        <end position="294"/>
    </location>
</feature>
<comment type="similarity">
    <text evidence="2">Belongs to the NOP14 family.</text>
</comment>
<keyword evidence="9" id="KW-1185">Reference proteome</keyword>
<dbReference type="Pfam" id="PF04147">
    <property type="entry name" value="Nop14"/>
    <property type="match status" value="1"/>
</dbReference>
<dbReference type="GO" id="GO:0030692">
    <property type="term" value="C:Noc4p-Nop14p complex"/>
    <property type="evidence" value="ECO:0007669"/>
    <property type="project" value="TreeGrafter"/>
</dbReference>
<feature type="compositionally biased region" description="Basic and acidic residues" evidence="7">
    <location>
        <begin position="823"/>
        <end position="857"/>
    </location>
</feature>
<evidence type="ECO:0000256" key="6">
    <source>
        <dbReference type="ARBA" id="ARBA00024695"/>
    </source>
</evidence>
<evidence type="ECO:0000313" key="8">
    <source>
        <dbReference type="EMBL" id="CAF9926374.1"/>
    </source>
</evidence>
<feature type="compositionally biased region" description="Basic and acidic residues" evidence="7">
    <location>
        <begin position="241"/>
        <end position="254"/>
    </location>
</feature>
<feature type="compositionally biased region" description="Basic and acidic residues" evidence="7">
    <location>
        <begin position="219"/>
        <end position="235"/>
    </location>
</feature>
<feature type="compositionally biased region" description="Basic and acidic residues" evidence="7">
    <location>
        <begin position="130"/>
        <end position="144"/>
    </location>
</feature>
<feature type="compositionally biased region" description="Basic and acidic residues" evidence="7">
    <location>
        <begin position="190"/>
        <end position="201"/>
    </location>
</feature>
<dbReference type="GO" id="GO:0032040">
    <property type="term" value="C:small-subunit processome"/>
    <property type="evidence" value="ECO:0007669"/>
    <property type="project" value="InterPro"/>
</dbReference>
<evidence type="ECO:0000256" key="2">
    <source>
        <dbReference type="ARBA" id="ARBA00007466"/>
    </source>
</evidence>
<evidence type="ECO:0000256" key="1">
    <source>
        <dbReference type="ARBA" id="ARBA00004604"/>
    </source>
</evidence>
<name>A0A8H3FKT6_9LECA</name>
<organism evidence="8 9">
    <name type="scientific">Imshaugia aleurites</name>
    <dbReference type="NCBI Taxonomy" id="172621"/>
    <lineage>
        <taxon>Eukaryota</taxon>
        <taxon>Fungi</taxon>
        <taxon>Dikarya</taxon>
        <taxon>Ascomycota</taxon>
        <taxon>Pezizomycotina</taxon>
        <taxon>Lecanoromycetes</taxon>
        <taxon>OSLEUM clade</taxon>
        <taxon>Lecanoromycetidae</taxon>
        <taxon>Lecanorales</taxon>
        <taxon>Lecanorineae</taxon>
        <taxon>Parmeliaceae</taxon>
        <taxon>Imshaugia</taxon>
    </lineage>
</organism>
<dbReference type="GO" id="GO:0030490">
    <property type="term" value="P:maturation of SSU-rRNA"/>
    <property type="evidence" value="ECO:0007669"/>
    <property type="project" value="TreeGrafter"/>
</dbReference>
<evidence type="ECO:0000256" key="7">
    <source>
        <dbReference type="SAM" id="MobiDB-lite"/>
    </source>
</evidence>
<keyword evidence="5" id="KW-0539">Nucleus</keyword>
<proteinExistence type="inferred from homology"/>
<dbReference type="PANTHER" id="PTHR23183:SF0">
    <property type="entry name" value="NUCLEOLAR PROTEIN 14"/>
    <property type="match status" value="1"/>
</dbReference>
<comment type="subcellular location">
    <subcellularLocation>
        <location evidence="1">Nucleus</location>
        <location evidence="1">Nucleolus</location>
    </subcellularLocation>
</comment>
<dbReference type="InterPro" id="IPR007276">
    <property type="entry name" value="Nop14"/>
</dbReference>
<feature type="region of interest" description="Disordered" evidence="7">
    <location>
        <begin position="1"/>
        <end position="41"/>
    </location>
</feature>
<gene>
    <name evidence="8" type="primary">NOP14</name>
    <name evidence="8" type="ORF">IMSHALPRED_006945</name>
</gene>
<feature type="region of interest" description="Disordered" evidence="7">
    <location>
        <begin position="359"/>
        <end position="396"/>
    </location>
</feature>
<feature type="region of interest" description="Disordered" evidence="7">
    <location>
        <begin position="892"/>
        <end position="916"/>
    </location>
</feature>
<feature type="compositionally biased region" description="Basic and acidic residues" evidence="7">
    <location>
        <begin position="897"/>
        <end position="909"/>
    </location>
</feature>
<feature type="region of interest" description="Disordered" evidence="7">
    <location>
        <begin position="425"/>
        <end position="451"/>
    </location>
</feature>
<keyword evidence="3" id="KW-0690">Ribosome biogenesis</keyword>
<protein>
    <submittedName>
        <fullName evidence="8">Nucleolar complex protein 14</fullName>
    </submittedName>
</protein>
<evidence type="ECO:0000313" key="9">
    <source>
        <dbReference type="Proteomes" id="UP000664534"/>
    </source>
</evidence>
<feature type="region of interest" description="Disordered" evidence="7">
    <location>
        <begin position="115"/>
        <end position="235"/>
    </location>
</feature>
<comment type="caution">
    <text evidence="8">The sequence shown here is derived from an EMBL/GenBank/DDBJ whole genome shotgun (WGS) entry which is preliminary data.</text>
</comment>
<dbReference type="EMBL" id="CAJPDT010000043">
    <property type="protein sequence ID" value="CAF9926374.1"/>
    <property type="molecule type" value="Genomic_DNA"/>
</dbReference>
<evidence type="ECO:0000256" key="5">
    <source>
        <dbReference type="ARBA" id="ARBA00023242"/>
    </source>
</evidence>
<feature type="region of interest" description="Disordered" evidence="7">
    <location>
        <begin position="241"/>
        <end position="260"/>
    </location>
</feature>
<dbReference type="OrthoDB" id="441771at2759"/>
<reference evidence="8" key="1">
    <citation type="submission" date="2021-03" db="EMBL/GenBank/DDBJ databases">
        <authorList>
            <person name="Tagirdzhanova G."/>
        </authorList>
    </citation>
    <scope>NUCLEOTIDE SEQUENCE</scope>
</reference>
<evidence type="ECO:0000256" key="3">
    <source>
        <dbReference type="ARBA" id="ARBA00022517"/>
    </source>
</evidence>
<feature type="compositionally biased region" description="Basic and acidic residues" evidence="7">
    <location>
        <begin position="368"/>
        <end position="384"/>
    </location>
</feature>
<feature type="compositionally biased region" description="Basic and acidic residues" evidence="7">
    <location>
        <begin position="430"/>
        <end position="442"/>
    </location>
</feature>
<dbReference type="Proteomes" id="UP000664534">
    <property type="component" value="Unassembled WGS sequence"/>
</dbReference>
<accession>A0A8H3FKT6</accession>
<dbReference type="PANTHER" id="PTHR23183">
    <property type="entry name" value="NOP14"/>
    <property type="match status" value="1"/>
</dbReference>
<feature type="region of interest" description="Disordered" evidence="7">
    <location>
        <begin position="72"/>
        <end position="100"/>
    </location>
</feature>
<feature type="region of interest" description="Disordered" evidence="7">
    <location>
        <begin position="820"/>
        <end position="857"/>
    </location>
</feature>
<dbReference type="AlphaFoldDB" id="A0A8H3FKT6"/>
<keyword evidence="4" id="KW-0698">rRNA processing</keyword>